<dbReference type="AlphaFoldDB" id="A0A9P0EFX7"/>
<accession>A0A9P0EFX7</accession>
<keyword evidence="2" id="KW-1185">Reference proteome</keyword>
<sequence length="124" mass="13787">MRGVSSGVSPVVGGFLHLSQDLLGRMVSSEPIQKYFHVEDEPFARYVEGGVIIGDRFPDLGGKRLSSPLMEAIERIYLAVIFAGARRESEHPRAYSGRSFFFPEVEGPGGVRVDEYPRQYPTIP</sequence>
<organism evidence="1 2">
    <name type="scientific">Nezara viridula</name>
    <name type="common">Southern green stink bug</name>
    <name type="synonym">Cimex viridulus</name>
    <dbReference type="NCBI Taxonomy" id="85310"/>
    <lineage>
        <taxon>Eukaryota</taxon>
        <taxon>Metazoa</taxon>
        <taxon>Ecdysozoa</taxon>
        <taxon>Arthropoda</taxon>
        <taxon>Hexapoda</taxon>
        <taxon>Insecta</taxon>
        <taxon>Pterygota</taxon>
        <taxon>Neoptera</taxon>
        <taxon>Paraneoptera</taxon>
        <taxon>Hemiptera</taxon>
        <taxon>Heteroptera</taxon>
        <taxon>Panheteroptera</taxon>
        <taxon>Pentatomomorpha</taxon>
        <taxon>Pentatomoidea</taxon>
        <taxon>Pentatomidae</taxon>
        <taxon>Pentatominae</taxon>
        <taxon>Nezara</taxon>
    </lineage>
</organism>
<dbReference type="EMBL" id="OV725079">
    <property type="protein sequence ID" value="CAH1394422.1"/>
    <property type="molecule type" value="Genomic_DNA"/>
</dbReference>
<reference evidence="1" key="1">
    <citation type="submission" date="2022-01" db="EMBL/GenBank/DDBJ databases">
        <authorList>
            <person name="King R."/>
        </authorList>
    </citation>
    <scope>NUCLEOTIDE SEQUENCE</scope>
</reference>
<dbReference type="Proteomes" id="UP001152798">
    <property type="component" value="Chromosome 3"/>
</dbReference>
<protein>
    <submittedName>
        <fullName evidence="1">Uncharacterized protein</fullName>
    </submittedName>
</protein>
<proteinExistence type="predicted"/>
<evidence type="ECO:0000313" key="2">
    <source>
        <dbReference type="Proteomes" id="UP001152798"/>
    </source>
</evidence>
<evidence type="ECO:0000313" key="1">
    <source>
        <dbReference type="EMBL" id="CAH1394422.1"/>
    </source>
</evidence>
<name>A0A9P0EFX7_NEZVI</name>
<gene>
    <name evidence="1" type="ORF">NEZAVI_LOCUS4934</name>
</gene>